<proteinExistence type="predicted"/>
<comment type="caution">
    <text evidence="1">The sequence shown here is derived from an EMBL/GenBank/DDBJ whole genome shotgun (WGS) entry which is preliminary data.</text>
</comment>
<dbReference type="Proteomes" id="UP000016519">
    <property type="component" value="Unassembled WGS sequence"/>
</dbReference>
<organism evidence="1 2">
    <name type="scientific">Alloscardovia omnicolens F0580</name>
    <dbReference type="NCBI Taxonomy" id="1321816"/>
    <lineage>
        <taxon>Bacteria</taxon>
        <taxon>Bacillati</taxon>
        <taxon>Actinomycetota</taxon>
        <taxon>Actinomycetes</taxon>
        <taxon>Bifidobacteriales</taxon>
        <taxon>Bifidobacteriaceae</taxon>
        <taxon>Alloscardovia</taxon>
    </lineage>
</organism>
<keyword evidence="2" id="KW-1185">Reference proteome</keyword>
<sequence length="66" mass="7316">MGFFGTGGHKGYLGIAIMSLQAFATINKVKVKPENIANYNEKNGEELTSGDIEKLYRFCGYEPPEQ</sequence>
<gene>
    <name evidence="1" type="ORF">HMPREF9244_01136</name>
</gene>
<dbReference type="GeneID" id="35869027"/>
<evidence type="ECO:0000313" key="1">
    <source>
        <dbReference type="EMBL" id="ERH30374.1"/>
    </source>
</evidence>
<dbReference type="STRING" id="419015.HMPREF3214_01127"/>
<dbReference type="EMBL" id="AWSI01000034">
    <property type="protein sequence ID" value="ERH30374.1"/>
    <property type="molecule type" value="Genomic_DNA"/>
</dbReference>
<evidence type="ECO:0000313" key="2">
    <source>
        <dbReference type="Proteomes" id="UP000016519"/>
    </source>
</evidence>
<dbReference type="HOGENOM" id="CLU_2821581_0_0_11"/>
<dbReference type="RefSeq" id="WP_021618262.1">
    <property type="nucleotide sequence ID" value="NZ_KE952645.1"/>
</dbReference>
<name>U1R9Z9_9BIFI</name>
<dbReference type="PATRIC" id="fig|1321816.3.peg.1003"/>
<dbReference type="AlphaFoldDB" id="U1R9Z9"/>
<accession>U1R9Z9</accession>
<reference evidence="1 2" key="1">
    <citation type="submission" date="2013-08" db="EMBL/GenBank/DDBJ databases">
        <authorList>
            <person name="Weinstock G."/>
            <person name="Sodergren E."/>
            <person name="Wylie T."/>
            <person name="Fulton L."/>
            <person name="Fulton R."/>
            <person name="Fronick C."/>
            <person name="O'Laughlin M."/>
            <person name="Godfrey J."/>
            <person name="Miner T."/>
            <person name="Herter B."/>
            <person name="Appelbaum E."/>
            <person name="Cordes M."/>
            <person name="Lek S."/>
            <person name="Wollam A."/>
            <person name="Pepin K.H."/>
            <person name="Palsikar V.B."/>
            <person name="Mitreva M."/>
            <person name="Wilson R.K."/>
        </authorList>
    </citation>
    <scope>NUCLEOTIDE SEQUENCE [LARGE SCALE GENOMIC DNA]</scope>
    <source>
        <strain evidence="1 2">F0580</strain>
    </source>
</reference>
<protein>
    <submittedName>
        <fullName evidence="1">Uncharacterized protein</fullName>
    </submittedName>
</protein>